<evidence type="ECO:0000313" key="2">
    <source>
        <dbReference type="EMBL" id="MCS5734440.1"/>
    </source>
</evidence>
<feature type="transmembrane region" description="Helical" evidence="1">
    <location>
        <begin position="44"/>
        <end position="71"/>
    </location>
</feature>
<sequence>MPPRLSAQQMFIVGLALTAAGVVAQIFGAELANSLIGPQGLLAGVAYSVAGLVAQVLLTLGLVLLAVSPLARLIENPPKRPDDRTVLLRETLDRRARLKRADGRERR</sequence>
<dbReference type="Proteomes" id="UP001165586">
    <property type="component" value="Unassembled WGS sequence"/>
</dbReference>
<evidence type="ECO:0000256" key="1">
    <source>
        <dbReference type="SAM" id="Phobius"/>
    </source>
</evidence>
<dbReference type="RefSeq" id="WP_259539306.1">
    <property type="nucleotide sequence ID" value="NZ_JANLCJ010000004.1"/>
</dbReference>
<keyword evidence="1" id="KW-0812">Transmembrane</keyword>
<evidence type="ECO:0000313" key="3">
    <source>
        <dbReference type="Proteomes" id="UP001165586"/>
    </source>
</evidence>
<dbReference type="EMBL" id="JANLCJ010000004">
    <property type="protein sequence ID" value="MCS5734440.1"/>
    <property type="molecule type" value="Genomic_DNA"/>
</dbReference>
<comment type="caution">
    <text evidence="2">The sequence shown here is derived from an EMBL/GenBank/DDBJ whole genome shotgun (WGS) entry which is preliminary data.</text>
</comment>
<protein>
    <submittedName>
        <fullName evidence="2">Uncharacterized protein</fullName>
    </submittedName>
</protein>
<keyword evidence="1" id="KW-0472">Membrane</keyword>
<organism evidence="2 3">
    <name type="scientific">Herbiconiux daphne</name>
    <dbReference type="NCBI Taxonomy" id="2970914"/>
    <lineage>
        <taxon>Bacteria</taxon>
        <taxon>Bacillati</taxon>
        <taxon>Actinomycetota</taxon>
        <taxon>Actinomycetes</taxon>
        <taxon>Micrococcales</taxon>
        <taxon>Microbacteriaceae</taxon>
        <taxon>Herbiconiux</taxon>
    </lineage>
</organism>
<keyword evidence="1" id="KW-1133">Transmembrane helix</keyword>
<reference evidence="2" key="1">
    <citation type="submission" date="2022-08" db="EMBL/GenBank/DDBJ databases">
        <authorList>
            <person name="Deng Y."/>
            <person name="Han X.-F."/>
            <person name="Zhang Y.-Q."/>
        </authorList>
    </citation>
    <scope>NUCLEOTIDE SEQUENCE</scope>
    <source>
        <strain evidence="2">CPCC 203386</strain>
    </source>
</reference>
<proteinExistence type="predicted"/>
<name>A0ABT2H3C0_9MICO</name>
<accession>A0ABT2H3C0</accession>
<gene>
    <name evidence="2" type="ORF">N1032_11895</name>
</gene>
<keyword evidence="3" id="KW-1185">Reference proteome</keyword>